<evidence type="ECO:0000313" key="2">
    <source>
        <dbReference type="EMBL" id="KFQ51650.1"/>
    </source>
</evidence>
<protein>
    <submittedName>
        <fullName evidence="2">Uncharacterized protein</fullName>
    </submittedName>
</protein>
<feature type="non-terminal residue" evidence="2">
    <location>
        <position position="1"/>
    </location>
</feature>
<name>A0A091S5U5_NESNO</name>
<dbReference type="Proteomes" id="UP000053840">
    <property type="component" value="Unassembled WGS sequence"/>
</dbReference>
<organism evidence="2 3">
    <name type="scientific">Nestor notabilis</name>
    <name type="common">Kea</name>
    <dbReference type="NCBI Taxonomy" id="176057"/>
    <lineage>
        <taxon>Eukaryota</taxon>
        <taxon>Metazoa</taxon>
        <taxon>Chordata</taxon>
        <taxon>Craniata</taxon>
        <taxon>Vertebrata</taxon>
        <taxon>Euteleostomi</taxon>
        <taxon>Archelosauria</taxon>
        <taxon>Archosauria</taxon>
        <taxon>Dinosauria</taxon>
        <taxon>Saurischia</taxon>
        <taxon>Theropoda</taxon>
        <taxon>Coelurosauria</taxon>
        <taxon>Aves</taxon>
        <taxon>Neognathae</taxon>
        <taxon>Neoaves</taxon>
        <taxon>Telluraves</taxon>
        <taxon>Australaves</taxon>
        <taxon>Psittaciformes</taxon>
        <taxon>Psittacidae</taxon>
        <taxon>Nestor</taxon>
    </lineage>
</organism>
<accession>A0A091S5U5</accession>
<feature type="region of interest" description="Disordered" evidence="1">
    <location>
        <begin position="39"/>
        <end position="141"/>
    </location>
</feature>
<sequence>ADNDDSCCRQMQRKPEAPAVTYATYRGSARIRQLLKNQSETVEKGEESIENRNASVVKENGEIHRTVSLKSGHSKENGEDEGKGHEADCIVNSSAVKMGRKKSGKAQHCMGSRKHETTAEATTSSTESSHEIDFKRTPALPAASVKRTCSLDSL</sequence>
<dbReference type="EMBL" id="KK942297">
    <property type="protein sequence ID" value="KFQ51650.1"/>
    <property type="molecule type" value="Genomic_DNA"/>
</dbReference>
<evidence type="ECO:0000313" key="3">
    <source>
        <dbReference type="Proteomes" id="UP000053840"/>
    </source>
</evidence>
<evidence type="ECO:0000256" key="1">
    <source>
        <dbReference type="SAM" id="MobiDB-lite"/>
    </source>
</evidence>
<proteinExistence type="predicted"/>
<feature type="compositionally biased region" description="Basic and acidic residues" evidence="1">
    <location>
        <begin position="41"/>
        <end position="50"/>
    </location>
</feature>
<dbReference type="AlphaFoldDB" id="A0A091S5U5"/>
<reference evidence="2 3" key="1">
    <citation type="submission" date="2014-04" db="EMBL/GenBank/DDBJ databases">
        <title>Genome evolution of avian class.</title>
        <authorList>
            <person name="Zhang G."/>
            <person name="Li C."/>
        </authorList>
    </citation>
    <scope>NUCLEOTIDE SEQUENCE [LARGE SCALE GENOMIC DNA]</scope>
    <source>
        <strain evidence="2">BGI_N333</strain>
    </source>
</reference>
<keyword evidence="3" id="KW-1185">Reference proteome</keyword>
<feature type="non-terminal residue" evidence="2">
    <location>
        <position position="154"/>
    </location>
</feature>
<gene>
    <name evidence="2" type="ORF">N333_12503</name>
</gene>
<feature type="compositionally biased region" description="Basic and acidic residues" evidence="1">
    <location>
        <begin position="73"/>
        <end position="88"/>
    </location>
</feature>